<dbReference type="SUPFAM" id="SSF52949">
    <property type="entry name" value="Macro domain-like"/>
    <property type="match status" value="1"/>
</dbReference>
<dbReference type="PANTHER" id="PTHR11106">
    <property type="entry name" value="GANGLIOSIDE INDUCED DIFFERENTIATION ASSOCIATED PROTEIN 2-RELATED"/>
    <property type="match status" value="1"/>
</dbReference>
<dbReference type="PANTHER" id="PTHR11106:SF27">
    <property type="entry name" value="MACRO DOMAIN-CONTAINING PROTEIN"/>
    <property type="match status" value="1"/>
</dbReference>
<keyword evidence="3" id="KW-1185">Reference proteome</keyword>
<dbReference type="HOGENOM" id="CLU_046550_5_1_0"/>
<accession>A7NGG9</accession>
<gene>
    <name evidence="2" type="ordered locus">Rcas_0425</name>
</gene>
<sequence>MMQFKIGLATLELIRGNIVEQDVDAIVNAANETLAPGGGVSGAIHRAAGPELAEACARIGGCPTGEARITAGYHLKARHVIHAVGPRYSGNPRDAELLASAYRSSLLLAEQHGLQHIAFPSISTGIYGYPLDEAAPIALATCRDVVQSHSEIRLVRFVLFDEETFQAYVRAAQNLGLIPVD</sequence>
<dbReference type="PROSITE" id="PS51154">
    <property type="entry name" value="MACRO"/>
    <property type="match status" value="1"/>
</dbReference>
<dbReference type="RefSeq" id="WP_011997959.1">
    <property type="nucleotide sequence ID" value="NC_009767.1"/>
</dbReference>
<dbReference type="eggNOG" id="COG2110">
    <property type="taxonomic scope" value="Bacteria"/>
</dbReference>
<proteinExistence type="predicted"/>
<dbReference type="NCBIfam" id="NF001664">
    <property type="entry name" value="PRK00431.1-6"/>
    <property type="match status" value="1"/>
</dbReference>
<dbReference type="Gene3D" id="3.40.220.10">
    <property type="entry name" value="Leucine Aminopeptidase, subunit E, domain 1"/>
    <property type="match status" value="1"/>
</dbReference>
<evidence type="ECO:0000259" key="1">
    <source>
        <dbReference type="PROSITE" id="PS51154"/>
    </source>
</evidence>
<dbReference type="EMBL" id="CP000804">
    <property type="protein sequence ID" value="ABU56556.1"/>
    <property type="molecule type" value="Genomic_DNA"/>
</dbReference>
<dbReference type="SMART" id="SM00506">
    <property type="entry name" value="A1pp"/>
    <property type="match status" value="1"/>
</dbReference>
<dbReference type="Proteomes" id="UP000000263">
    <property type="component" value="Chromosome"/>
</dbReference>
<dbReference type="AlphaFoldDB" id="A7NGG9"/>
<protein>
    <submittedName>
        <fullName evidence="2">Appr-1-p processing domain protein</fullName>
    </submittedName>
</protein>
<dbReference type="CDD" id="cd02908">
    <property type="entry name" value="Macro_OAADPr_deacetylase"/>
    <property type="match status" value="1"/>
</dbReference>
<dbReference type="InterPro" id="IPR043472">
    <property type="entry name" value="Macro_dom-like"/>
</dbReference>
<dbReference type="Pfam" id="PF01661">
    <property type="entry name" value="Macro"/>
    <property type="match status" value="1"/>
</dbReference>
<evidence type="ECO:0000313" key="3">
    <source>
        <dbReference type="Proteomes" id="UP000000263"/>
    </source>
</evidence>
<dbReference type="STRING" id="383372.Rcas_0425"/>
<organism evidence="2 3">
    <name type="scientific">Roseiflexus castenholzii (strain DSM 13941 / HLO8)</name>
    <dbReference type="NCBI Taxonomy" id="383372"/>
    <lineage>
        <taxon>Bacteria</taxon>
        <taxon>Bacillati</taxon>
        <taxon>Chloroflexota</taxon>
        <taxon>Chloroflexia</taxon>
        <taxon>Chloroflexales</taxon>
        <taxon>Roseiflexineae</taxon>
        <taxon>Roseiflexaceae</taxon>
        <taxon>Roseiflexus</taxon>
    </lineage>
</organism>
<feature type="domain" description="Macro" evidence="1">
    <location>
        <begin position="1"/>
        <end position="176"/>
    </location>
</feature>
<dbReference type="KEGG" id="rca:Rcas_0425"/>
<reference evidence="2 3" key="1">
    <citation type="submission" date="2007-08" db="EMBL/GenBank/DDBJ databases">
        <title>Complete sequence of Roseiflexus castenholzii DSM 13941.</title>
        <authorList>
            <consortium name="US DOE Joint Genome Institute"/>
            <person name="Copeland A."/>
            <person name="Lucas S."/>
            <person name="Lapidus A."/>
            <person name="Barry K."/>
            <person name="Glavina del Rio T."/>
            <person name="Dalin E."/>
            <person name="Tice H."/>
            <person name="Pitluck S."/>
            <person name="Thompson L.S."/>
            <person name="Brettin T."/>
            <person name="Bruce D."/>
            <person name="Detter J.C."/>
            <person name="Han C."/>
            <person name="Tapia R."/>
            <person name="Schmutz J."/>
            <person name="Larimer F."/>
            <person name="Land M."/>
            <person name="Hauser L."/>
            <person name="Kyrpides N."/>
            <person name="Mikhailova N."/>
            <person name="Bryant D.A."/>
            <person name="Hanada S."/>
            <person name="Tsukatani Y."/>
            <person name="Richardson P."/>
        </authorList>
    </citation>
    <scope>NUCLEOTIDE SEQUENCE [LARGE SCALE GENOMIC DNA]</scope>
    <source>
        <strain evidence="3">DSM 13941 / HLO8</strain>
    </source>
</reference>
<evidence type="ECO:0000313" key="2">
    <source>
        <dbReference type="EMBL" id="ABU56556.1"/>
    </source>
</evidence>
<name>A7NGG9_ROSCS</name>
<dbReference type="InterPro" id="IPR002589">
    <property type="entry name" value="Macro_dom"/>
</dbReference>